<evidence type="ECO:0000259" key="11">
    <source>
        <dbReference type="PROSITE" id="PS50893"/>
    </source>
</evidence>
<feature type="domain" description="ABC transporter" evidence="11">
    <location>
        <begin position="250"/>
        <end position="493"/>
    </location>
</feature>
<evidence type="ECO:0000256" key="2">
    <source>
        <dbReference type="ARBA" id="ARBA00004533"/>
    </source>
</evidence>
<comment type="subcellular location">
    <subcellularLocation>
        <location evidence="2">Cell inner membrane</location>
    </subcellularLocation>
    <subcellularLocation>
        <location evidence="1">Cell membrane</location>
        <topology evidence="1">Peripheral membrane protein</topology>
    </subcellularLocation>
</comment>
<accession>A0A1H7MN84</accession>
<keyword evidence="3" id="KW-0813">Transport</keyword>
<evidence type="ECO:0000313" key="13">
    <source>
        <dbReference type="Proteomes" id="UP000199081"/>
    </source>
</evidence>
<dbReference type="SUPFAM" id="SSF52540">
    <property type="entry name" value="P-loop containing nucleoside triphosphate hydrolases"/>
    <property type="match status" value="2"/>
</dbReference>
<dbReference type="Proteomes" id="UP000199081">
    <property type="component" value="Unassembled WGS sequence"/>
</dbReference>
<dbReference type="Gene3D" id="3.40.50.300">
    <property type="entry name" value="P-loop containing nucleotide triphosphate hydrolases"/>
    <property type="match status" value="2"/>
</dbReference>
<proteinExistence type="predicted"/>
<keyword evidence="8 12" id="KW-0067">ATP-binding</keyword>
<dbReference type="PANTHER" id="PTHR43790:SF3">
    <property type="entry name" value="D-ALLOSE IMPORT ATP-BINDING PROTEIN ALSA-RELATED"/>
    <property type="match status" value="1"/>
</dbReference>
<organism evidence="12 13">
    <name type="scientific">Alkalibacterium pelagium</name>
    <dbReference type="NCBI Taxonomy" id="426702"/>
    <lineage>
        <taxon>Bacteria</taxon>
        <taxon>Bacillati</taxon>
        <taxon>Bacillota</taxon>
        <taxon>Bacilli</taxon>
        <taxon>Lactobacillales</taxon>
        <taxon>Carnobacteriaceae</taxon>
        <taxon>Alkalibacterium</taxon>
    </lineage>
</organism>
<evidence type="ECO:0000256" key="4">
    <source>
        <dbReference type="ARBA" id="ARBA00022475"/>
    </source>
</evidence>
<evidence type="ECO:0000256" key="8">
    <source>
        <dbReference type="ARBA" id="ARBA00022840"/>
    </source>
</evidence>
<gene>
    <name evidence="12" type="ORF">SAMN04488099_11234</name>
</gene>
<evidence type="ECO:0000256" key="3">
    <source>
        <dbReference type="ARBA" id="ARBA00022448"/>
    </source>
</evidence>
<keyword evidence="9" id="KW-1278">Translocase</keyword>
<dbReference type="Pfam" id="PF00005">
    <property type="entry name" value="ABC_tran"/>
    <property type="match status" value="2"/>
</dbReference>
<dbReference type="InterPro" id="IPR050107">
    <property type="entry name" value="ABC_carbohydrate_import_ATPase"/>
</dbReference>
<dbReference type="CDD" id="cd03216">
    <property type="entry name" value="ABC_Carb_Monos_I"/>
    <property type="match status" value="1"/>
</dbReference>
<dbReference type="STRING" id="426702.SAMN04488099_11234"/>
<dbReference type="GO" id="GO:0015749">
    <property type="term" value="P:monosaccharide transmembrane transport"/>
    <property type="evidence" value="ECO:0007669"/>
    <property type="project" value="UniProtKB-ARBA"/>
</dbReference>
<dbReference type="GO" id="GO:0005524">
    <property type="term" value="F:ATP binding"/>
    <property type="evidence" value="ECO:0007669"/>
    <property type="project" value="UniProtKB-KW"/>
</dbReference>
<dbReference type="EMBL" id="FNZU01000012">
    <property type="protein sequence ID" value="SEL12571.1"/>
    <property type="molecule type" value="Genomic_DNA"/>
</dbReference>
<keyword evidence="13" id="KW-1185">Reference proteome</keyword>
<keyword evidence="5" id="KW-0762">Sugar transport</keyword>
<feature type="domain" description="ABC transporter" evidence="11">
    <location>
        <begin position="3"/>
        <end position="239"/>
    </location>
</feature>
<evidence type="ECO:0000256" key="6">
    <source>
        <dbReference type="ARBA" id="ARBA00022737"/>
    </source>
</evidence>
<keyword evidence="10" id="KW-0472">Membrane</keyword>
<evidence type="ECO:0000256" key="1">
    <source>
        <dbReference type="ARBA" id="ARBA00004202"/>
    </source>
</evidence>
<dbReference type="PROSITE" id="PS50893">
    <property type="entry name" value="ABC_TRANSPORTER_2"/>
    <property type="match status" value="2"/>
</dbReference>
<dbReference type="GO" id="GO:0005886">
    <property type="term" value="C:plasma membrane"/>
    <property type="evidence" value="ECO:0007669"/>
    <property type="project" value="UniProtKB-SubCell"/>
</dbReference>
<keyword evidence="6" id="KW-0677">Repeat</keyword>
<dbReference type="InterPro" id="IPR017871">
    <property type="entry name" value="ABC_transporter-like_CS"/>
</dbReference>
<dbReference type="PANTHER" id="PTHR43790">
    <property type="entry name" value="CARBOHYDRATE TRANSPORT ATP-BINDING PROTEIN MG119-RELATED"/>
    <property type="match status" value="1"/>
</dbReference>
<evidence type="ECO:0000313" key="12">
    <source>
        <dbReference type="EMBL" id="SEL12571.1"/>
    </source>
</evidence>
<protein>
    <submittedName>
        <fullName evidence="12">Ribose ABC transporter ATP-binding protein</fullName>
    </submittedName>
</protein>
<dbReference type="AlphaFoldDB" id="A0A1H7MN84"/>
<dbReference type="FunFam" id="3.40.50.300:FF:000127">
    <property type="entry name" value="Ribose import ATP-binding protein RbsA"/>
    <property type="match status" value="1"/>
</dbReference>
<evidence type="ECO:0000256" key="7">
    <source>
        <dbReference type="ARBA" id="ARBA00022741"/>
    </source>
</evidence>
<dbReference type="OrthoDB" id="9771863at2"/>
<dbReference type="InterPro" id="IPR003593">
    <property type="entry name" value="AAA+_ATPase"/>
</dbReference>
<name>A0A1H7MN84_9LACT</name>
<dbReference type="RefSeq" id="WP_091482113.1">
    <property type="nucleotide sequence ID" value="NZ_BJYC01000014.1"/>
</dbReference>
<dbReference type="GO" id="GO:0016887">
    <property type="term" value="F:ATP hydrolysis activity"/>
    <property type="evidence" value="ECO:0007669"/>
    <property type="project" value="InterPro"/>
</dbReference>
<sequence length="493" mass="55063">MHVEMKGITKSFGENKVLRGVDFSLHSGEVHALMGENGAGKSTLMNILTGLHKKDSGKVLINDEERLYANPKEAEENGVSFIHQEMITWPDMTVLENMFMGKEIKNKLGWVQTKEMEKKAKSVFGELGIDISFDRTMKTLSVGQQQLVEIAKTLLNDAEVIIMDEPTAALTDREIRTLFKIIRQLQKKDVSLVYISHRMEEIFEISDRVTVMRDGVSISTKDTKDTSYDEIVRHMVGRDLEDYYPEMDNAQGEAVLEVRNLTHLPDYEDISFTLHSGEILGFSGLMGAGRTEIMRGIFGIDKIDSGDIYLDGEKIDISTPNDAVKRGIGFLTEDRKSEGLILDFSVRDNISMTAFEEFSKGGWINDKEEEEFVDLLIKRLTVKTAHMELPVGALSGGNQQKVVLAKWIGAGSRVLILDEPTRGVDVGAKREIYNLMKELAERGVGIIMVSSDLPEVIGVSNRVLVVHEGTISGELKREDLSEERIMTLATGGE</sequence>
<keyword evidence="4" id="KW-1003">Cell membrane</keyword>
<dbReference type="PROSITE" id="PS00211">
    <property type="entry name" value="ABC_TRANSPORTER_1"/>
    <property type="match status" value="2"/>
</dbReference>
<dbReference type="FunFam" id="3.40.50.300:FF:000126">
    <property type="entry name" value="Galactose/methyl galactoside import ATP-binding protein MglA"/>
    <property type="match status" value="1"/>
</dbReference>
<keyword evidence="7" id="KW-0547">Nucleotide-binding</keyword>
<evidence type="ECO:0000256" key="10">
    <source>
        <dbReference type="ARBA" id="ARBA00023136"/>
    </source>
</evidence>
<reference evidence="13" key="1">
    <citation type="submission" date="2016-10" db="EMBL/GenBank/DDBJ databases">
        <authorList>
            <person name="Varghese N."/>
            <person name="Submissions S."/>
        </authorList>
    </citation>
    <scope>NUCLEOTIDE SEQUENCE [LARGE SCALE GENOMIC DNA]</scope>
    <source>
        <strain evidence="13">DSM 19183</strain>
    </source>
</reference>
<dbReference type="InterPro" id="IPR027417">
    <property type="entry name" value="P-loop_NTPase"/>
</dbReference>
<evidence type="ECO:0000256" key="5">
    <source>
        <dbReference type="ARBA" id="ARBA00022597"/>
    </source>
</evidence>
<dbReference type="CDD" id="cd03215">
    <property type="entry name" value="ABC_Carb_Monos_II"/>
    <property type="match status" value="1"/>
</dbReference>
<dbReference type="SMART" id="SM00382">
    <property type="entry name" value="AAA"/>
    <property type="match status" value="2"/>
</dbReference>
<evidence type="ECO:0000256" key="9">
    <source>
        <dbReference type="ARBA" id="ARBA00022967"/>
    </source>
</evidence>
<dbReference type="InterPro" id="IPR003439">
    <property type="entry name" value="ABC_transporter-like_ATP-bd"/>
</dbReference>